<accession>A0A6N2Z805</accession>
<protein>
    <recommendedName>
        <fullName evidence="3">Integral membrane protein</fullName>
    </recommendedName>
</protein>
<keyword evidence="1" id="KW-0472">Membrane</keyword>
<proteinExistence type="predicted"/>
<dbReference type="RefSeq" id="WP_156672631.1">
    <property type="nucleotide sequence ID" value="NZ_CACRUI010000003.1"/>
</dbReference>
<organism evidence="2">
    <name type="scientific">Streptococcus lutetiensis</name>
    <dbReference type="NCBI Taxonomy" id="150055"/>
    <lineage>
        <taxon>Bacteria</taxon>
        <taxon>Bacillati</taxon>
        <taxon>Bacillota</taxon>
        <taxon>Bacilli</taxon>
        <taxon>Lactobacillales</taxon>
        <taxon>Streptococcaceae</taxon>
        <taxon>Streptococcus</taxon>
    </lineage>
</organism>
<feature type="transmembrane region" description="Helical" evidence="1">
    <location>
        <begin position="12"/>
        <end position="30"/>
    </location>
</feature>
<reference evidence="2" key="1">
    <citation type="submission" date="2019-11" db="EMBL/GenBank/DDBJ databases">
        <authorList>
            <person name="Feng L."/>
        </authorList>
    </citation>
    <scope>NUCLEOTIDE SEQUENCE</scope>
    <source>
        <strain evidence="2">SLutetiensisLFYP71</strain>
    </source>
</reference>
<evidence type="ECO:0000256" key="1">
    <source>
        <dbReference type="SAM" id="Phobius"/>
    </source>
</evidence>
<feature type="transmembrane region" description="Helical" evidence="1">
    <location>
        <begin position="124"/>
        <end position="144"/>
    </location>
</feature>
<dbReference type="Pfam" id="PF07314">
    <property type="entry name" value="Lit"/>
    <property type="match status" value="1"/>
</dbReference>
<keyword evidence="1" id="KW-0812">Transmembrane</keyword>
<feature type="transmembrane region" description="Helical" evidence="1">
    <location>
        <begin position="179"/>
        <end position="202"/>
    </location>
</feature>
<dbReference type="EMBL" id="CACRUI010000003">
    <property type="protein sequence ID" value="VYT74287.1"/>
    <property type="molecule type" value="Genomic_DNA"/>
</dbReference>
<dbReference type="InterPro" id="IPR010178">
    <property type="entry name" value="Lit"/>
</dbReference>
<evidence type="ECO:0000313" key="2">
    <source>
        <dbReference type="EMBL" id="VYT74287.1"/>
    </source>
</evidence>
<sequence length="219" mass="25512">MKTKSWTFTTWLWLLSLAVLVAIYGAWLIYPLEIDWLKLSLQVTITKDELLKNFNILMTYLTNPLSHRLVMPDFHSSASGLKHFHDVKHLFHLAQAVFVILLYPSWCFLKNSRAEKSLFLHQRAFTLAAILPIIIAVAGLLIGFDQFFTLFHEALFPGDSSWLFNPATDPVIWVLPEEYFMHCFIIFFVAYEAMMLSLVAIARKQLNHHLKNNERKDEK</sequence>
<gene>
    <name evidence="2" type="ORF">SLLFYP71_00570</name>
</gene>
<evidence type="ECO:0008006" key="3">
    <source>
        <dbReference type="Google" id="ProtNLM"/>
    </source>
</evidence>
<name>A0A6N2Z805_9STRE</name>
<dbReference type="AlphaFoldDB" id="A0A6N2Z805"/>
<keyword evidence="1" id="KW-1133">Transmembrane helix</keyword>
<dbReference type="NCBIfam" id="TIGR01906">
    <property type="entry name" value="integ_TIGR01906"/>
    <property type="match status" value="1"/>
</dbReference>
<feature type="transmembrane region" description="Helical" evidence="1">
    <location>
        <begin position="90"/>
        <end position="109"/>
    </location>
</feature>